<accession>A0A6M3K212</accession>
<organism evidence="3">
    <name type="scientific">viral metagenome</name>
    <dbReference type="NCBI Taxonomy" id="1070528"/>
    <lineage>
        <taxon>unclassified sequences</taxon>
        <taxon>metagenomes</taxon>
        <taxon>organismal metagenomes</taxon>
    </lineage>
</organism>
<keyword evidence="1" id="KW-0472">Membrane</keyword>
<evidence type="ECO:0000256" key="1">
    <source>
        <dbReference type="SAM" id="Phobius"/>
    </source>
</evidence>
<dbReference type="AlphaFoldDB" id="A0A6M3K212"/>
<proteinExistence type="predicted"/>
<evidence type="ECO:0000313" key="2">
    <source>
        <dbReference type="EMBL" id="QJA59339.1"/>
    </source>
</evidence>
<name>A0A6M3K212_9ZZZZ</name>
<keyword evidence="1" id="KW-1133">Transmembrane helix</keyword>
<sequence length="94" mass="11154">MSLNQIVALLSLGFLVICLVYAIKLYKLIDSRALLWLLCSMVYIFGIRVIAVIQDFDIVEDFMLTRDYVVVFYLLLGLGLREIYYEIRDFYRRK</sequence>
<reference evidence="3" key="1">
    <citation type="submission" date="2020-03" db="EMBL/GenBank/DDBJ databases">
        <title>The deep terrestrial virosphere.</title>
        <authorList>
            <person name="Holmfeldt K."/>
            <person name="Nilsson E."/>
            <person name="Simone D."/>
            <person name="Lopez-Fernandez M."/>
            <person name="Wu X."/>
            <person name="de Brujin I."/>
            <person name="Lundin D."/>
            <person name="Andersson A."/>
            <person name="Bertilsson S."/>
            <person name="Dopson M."/>
        </authorList>
    </citation>
    <scope>NUCLEOTIDE SEQUENCE</scope>
    <source>
        <strain evidence="3">MM415A01715</strain>
        <strain evidence="2">MM415B01308</strain>
    </source>
</reference>
<feature type="transmembrane region" description="Helical" evidence="1">
    <location>
        <begin position="6"/>
        <end position="26"/>
    </location>
</feature>
<feature type="transmembrane region" description="Helical" evidence="1">
    <location>
        <begin position="65"/>
        <end position="84"/>
    </location>
</feature>
<dbReference type="EMBL" id="MT142183">
    <property type="protein sequence ID" value="QJA75758.1"/>
    <property type="molecule type" value="Genomic_DNA"/>
</dbReference>
<evidence type="ECO:0000313" key="3">
    <source>
        <dbReference type="EMBL" id="QJA75758.1"/>
    </source>
</evidence>
<feature type="transmembrane region" description="Helical" evidence="1">
    <location>
        <begin position="33"/>
        <end position="53"/>
    </location>
</feature>
<dbReference type="EMBL" id="MT141365">
    <property type="protein sequence ID" value="QJA59339.1"/>
    <property type="molecule type" value="Genomic_DNA"/>
</dbReference>
<gene>
    <name evidence="3" type="ORF">MM415A01715_0013</name>
    <name evidence="2" type="ORF">MM415B01308_0017</name>
</gene>
<protein>
    <submittedName>
        <fullName evidence="3">Uncharacterized protein</fullName>
    </submittedName>
</protein>
<keyword evidence="1" id="KW-0812">Transmembrane</keyword>